<dbReference type="GO" id="GO:0050660">
    <property type="term" value="F:flavin adenine dinucleotide binding"/>
    <property type="evidence" value="ECO:0007669"/>
    <property type="project" value="InterPro"/>
</dbReference>
<dbReference type="PATRIC" id="fig|1173022.3.peg.1060"/>
<sequence length="353" mass="38589">MLPIAESYLREFVAPQAAAIDIDPKVLQNAIAGLGDRSLLALRVPKAWGGAEIDHQTFWAFQEMVARYSGALSFLQTQHQSAGAMLVSSKNEALKQQYLPNMGSGKLLVGLGFSQLRRQGIPPVKALPIDKGYQLNGEVPWVTGWGFFQNFIVGAVLPNGESVFGILPLKNTLQNRGGEISLSTPLPLAAMESTSTVTAHLSEWFLPAESVLFIKPASWIHENDKKNILNPGFFALGCAKAGLDIVEATAKTKQLDFINQAFQSLDQELNYCRAAMRENQQSDQHTIAENLKIRAWAIDLAVRCAHAGVTLSSGAANNKYHPAQRVYREALMFTVVAQTTAIMEATLARLIRS</sequence>
<dbReference type="EMBL" id="CP003620">
    <property type="protein sequence ID" value="AFZ11892.1"/>
    <property type="molecule type" value="Genomic_DNA"/>
</dbReference>
<gene>
    <name evidence="2" type="ORF">Cri9333_0977</name>
</gene>
<protein>
    <submittedName>
        <fullName evidence="2">Acyl-CoA dehydrogenase domain-containing protein</fullName>
    </submittedName>
</protein>
<dbReference type="AlphaFoldDB" id="K9VWM0"/>
<dbReference type="HOGENOM" id="CLU_045511_1_0_3"/>
<evidence type="ECO:0000313" key="2">
    <source>
        <dbReference type="EMBL" id="AFZ11892.1"/>
    </source>
</evidence>
<accession>K9VWM0</accession>
<dbReference type="PANTHER" id="PTHR43884">
    <property type="entry name" value="ACYL-COA DEHYDROGENASE"/>
    <property type="match status" value="1"/>
</dbReference>
<dbReference type="RefSeq" id="WP_015202014.1">
    <property type="nucleotide sequence ID" value="NC_019753.1"/>
</dbReference>
<dbReference type="SUPFAM" id="SSF47203">
    <property type="entry name" value="Acyl-CoA dehydrogenase C-terminal domain-like"/>
    <property type="match status" value="1"/>
</dbReference>
<evidence type="ECO:0000313" key="3">
    <source>
        <dbReference type="Proteomes" id="UP000010472"/>
    </source>
</evidence>
<dbReference type="KEGG" id="cep:Cri9333_0977"/>
<dbReference type="Proteomes" id="UP000010472">
    <property type="component" value="Chromosome"/>
</dbReference>
<proteinExistence type="predicted"/>
<reference evidence="2 3" key="1">
    <citation type="submission" date="2012-06" db="EMBL/GenBank/DDBJ databases">
        <title>Finished chromosome of genome of Crinalium epipsammum PCC 9333.</title>
        <authorList>
            <consortium name="US DOE Joint Genome Institute"/>
            <person name="Gugger M."/>
            <person name="Coursin T."/>
            <person name="Rippka R."/>
            <person name="Tandeau De Marsac N."/>
            <person name="Huntemann M."/>
            <person name="Wei C.-L."/>
            <person name="Han J."/>
            <person name="Detter J.C."/>
            <person name="Han C."/>
            <person name="Tapia R."/>
            <person name="Davenport K."/>
            <person name="Daligault H."/>
            <person name="Erkkila T."/>
            <person name="Gu W."/>
            <person name="Munk A.C.C."/>
            <person name="Teshima H."/>
            <person name="Xu Y."/>
            <person name="Chain P."/>
            <person name="Chen A."/>
            <person name="Krypides N."/>
            <person name="Mavromatis K."/>
            <person name="Markowitz V."/>
            <person name="Szeto E."/>
            <person name="Ivanova N."/>
            <person name="Mikhailova N."/>
            <person name="Ovchinnikova G."/>
            <person name="Pagani I."/>
            <person name="Pati A."/>
            <person name="Goodwin L."/>
            <person name="Peters L."/>
            <person name="Pitluck S."/>
            <person name="Woyke T."/>
            <person name="Kerfeld C."/>
        </authorList>
    </citation>
    <scope>NUCLEOTIDE SEQUENCE [LARGE SCALE GENOMIC DNA]</scope>
    <source>
        <strain evidence="2 3">PCC 9333</strain>
    </source>
</reference>
<dbReference type="Gene3D" id="1.10.540.10">
    <property type="entry name" value="Acyl-CoA dehydrogenase/oxidase, N-terminal domain"/>
    <property type="match status" value="1"/>
</dbReference>
<feature type="domain" description="Acyl-CoA dehydrogenase/oxidase N-terminal" evidence="1">
    <location>
        <begin position="6"/>
        <end position="106"/>
    </location>
</feature>
<dbReference type="InterPro" id="IPR013786">
    <property type="entry name" value="AcylCoA_DH/ox_N"/>
</dbReference>
<dbReference type="InterPro" id="IPR037069">
    <property type="entry name" value="AcylCoA_DH/ox_N_sf"/>
</dbReference>
<dbReference type="InterPro" id="IPR036250">
    <property type="entry name" value="AcylCo_DH-like_C"/>
</dbReference>
<dbReference type="PANTHER" id="PTHR43884:SF12">
    <property type="entry name" value="ISOVALERYL-COA DEHYDROGENASE, MITOCHONDRIAL-RELATED"/>
    <property type="match status" value="1"/>
</dbReference>
<dbReference type="Pfam" id="PF02771">
    <property type="entry name" value="Acyl-CoA_dh_N"/>
    <property type="match status" value="1"/>
</dbReference>
<organism evidence="2 3">
    <name type="scientific">Crinalium epipsammum PCC 9333</name>
    <dbReference type="NCBI Taxonomy" id="1173022"/>
    <lineage>
        <taxon>Bacteria</taxon>
        <taxon>Bacillati</taxon>
        <taxon>Cyanobacteriota</taxon>
        <taxon>Cyanophyceae</taxon>
        <taxon>Gomontiellales</taxon>
        <taxon>Gomontiellaceae</taxon>
        <taxon>Crinalium</taxon>
    </lineage>
</organism>
<dbReference type="PIRSF" id="PIRSF016578">
    <property type="entry name" value="HsaA"/>
    <property type="match status" value="1"/>
</dbReference>
<dbReference type="GO" id="GO:0003995">
    <property type="term" value="F:acyl-CoA dehydrogenase activity"/>
    <property type="evidence" value="ECO:0007669"/>
    <property type="project" value="TreeGrafter"/>
</dbReference>
<keyword evidence="3" id="KW-1185">Reference proteome</keyword>
<dbReference type="eggNOG" id="COG1960">
    <property type="taxonomic scope" value="Bacteria"/>
</dbReference>
<evidence type="ECO:0000259" key="1">
    <source>
        <dbReference type="Pfam" id="PF02771"/>
    </source>
</evidence>
<dbReference type="STRING" id="1173022.Cri9333_0977"/>
<dbReference type="InterPro" id="IPR009100">
    <property type="entry name" value="AcylCoA_DH/oxidase_NM_dom_sf"/>
</dbReference>
<dbReference type="SUPFAM" id="SSF56645">
    <property type="entry name" value="Acyl-CoA dehydrogenase NM domain-like"/>
    <property type="match status" value="1"/>
</dbReference>
<name>K9VWM0_9CYAN</name>